<keyword evidence="2" id="KW-0456">Lyase</keyword>
<dbReference type="GO" id="GO:0008836">
    <property type="term" value="F:diaminopimelate decarboxylase activity"/>
    <property type="evidence" value="ECO:0007669"/>
    <property type="project" value="TreeGrafter"/>
</dbReference>
<feature type="modified residue" description="N6-(pyridoxal phosphate)lysine" evidence="4">
    <location>
        <position position="69"/>
    </location>
</feature>
<comment type="cofactor">
    <cofactor evidence="1 4">
        <name>pyridoxal 5'-phosphate</name>
        <dbReference type="ChEBI" id="CHEBI:597326"/>
    </cofactor>
</comment>
<evidence type="ECO:0000256" key="5">
    <source>
        <dbReference type="SAM" id="MobiDB-lite"/>
    </source>
</evidence>
<dbReference type="InterPro" id="IPR022653">
    <property type="entry name" value="De-COase2_pyr-phos_BS"/>
</dbReference>
<feature type="region of interest" description="Disordered" evidence="5">
    <location>
        <begin position="360"/>
        <end position="426"/>
    </location>
</feature>
<dbReference type="Proteomes" id="UP000286746">
    <property type="component" value="Unassembled WGS sequence"/>
</dbReference>
<accession>A0A401WEF3</accession>
<evidence type="ECO:0000256" key="2">
    <source>
        <dbReference type="ARBA" id="ARBA00022793"/>
    </source>
</evidence>
<organism evidence="7 8">
    <name type="scientific">Streptomyces paromomycinus</name>
    <name type="common">Streptomyces rimosus subsp. paromomycinus</name>
    <dbReference type="NCBI Taxonomy" id="92743"/>
    <lineage>
        <taxon>Bacteria</taxon>
        <taxon>Bacillati</taxon>
        <taxon>Actinomycetota</taxon>
        <taxon>Actinomycetes</taxon>
        <taxon>Kitasatosporales</taxon>
        <taxon>Streptomycetaceae</taxon>
        <taxon>Streptomyces</taxon>
    </lineage>
</organism>
<dbReference type="SUPFAM" id="SSF50621">
    <property type="entry name" value="Alanine racemase C-terminal domain-like"/>
    <property type="match status" value="1"/>
</dbReference>
<sequence length="560" mass="60758">MDVPLYLEPRLESRLASLLRARTFLHTLAGGLGSPLNVVLPDRIAENLAAFRAVYRRHHLSGGIFFAHKANRSSALVRRLAATEAAVDVASLGELQHALGSGFVPDRIMATGPKNPEFLWLAARSGTTVNIDSPAELDELAALVRDYGLPRLRILLRLSGFCTPGVRLLTRQSRFGTAEAELDGLLKSVERHRDAVELTGVGYHLDTTSPAEKAVALEGCVKALDTCRARGFTPRAVDIGGGFGTDYLADGAQWQRYTTELTNAALGTRPPMTWRRHTYGLRNENGTLRGALALYPAHRPTAGAQYLDALLSLPAPSLGRPLATLLLENLYELHTEPGRALVDQCGVTLARVLEVRRTEATDRTGLSDRREATDRRETADDRTDPSDRREATDDRTDLSDRTDPSDRTDDADRAAAAGRTGPGPLLVRLDANADDIGLEEHGVLVDPVLVPRAAPGGAPDAGPVTCYLAGNLCLEADMITRRAVHLPSAPRPGDLLAFANTAGYCMDFSADEAQQHPVARKVAVWQDGPADGTGREDASWHWCLDEQYWPHVNRRTKGPA</sequence>
<dbReference type="PANTHER" id="PTHR43727:SF2">
    <property type="entry name" value="GROUP IV DECARBOXYLASE"/>
    <property type="match status" value="1"/>
</dbReference>
<dbReference type="GO" id="GO:0009089">
    <property type="term" value="P:lysine biosynthetic process via diaminopimelate"/>
    <property type="evidence" value="ECO:0007669"/>
    <property type="project" value="TreeGrafter"/>
</dbReference>
<dbReference type="InterPro" id="IPR022644">
    <property type="entry name" value="De-COase2_N"/>
</dbReference>
<dbReference type="Gene3D" id="3.20.20.10">
    <property type="entry name" value="Alanine racemase"/>
    <property type="match status" value="1"/>
</dbReference>
<dbReference type="EMBL" id="BHZD01000001">
    <property type="protein sequence ID" value="GCD47660.1"/>
    <property type="molecule type" value="Genomic_DNA"/>
</dbReference>
<dbReference type="RefSeq" id="WP_246177800.1">
    <property type="nucleotide sequence ID" value="NZ_BHZD01000001.1"/>
</dbReference>
<dbReference type="PROSITE" id="PS00878">
    <property type="entry name" value="ODR_DC_2_1"/>
    <property type="match status" value="1"/>
</dbReference>
<feature type="domain" description="Orn/DAP/Arg decarboxylase 2 N-terminal" evidence="6">
    <location>
        <begin position="47"/>
        <end position="261"/>
    </location>
</feature>
<feature type="compositionally biased region" description="Low complexity" evidence="5">
    <location>
        <begin position="414"/>
        <end position="426"/>
    </location>
</feature>
<dbReference type="AlphaFoldDB" id="A0A401WEF3"/>
<reference evidence="7 8" key="1">
    <citation type="submission" date="2018-11" db="EMBL/GenBank/DDBJ databases">
        <title>Whole genome sequence of Streptomyces paromomycinus NBRC 15454(T).</title>
        <authorList>
            <person name="Komaki H."/>
            <person name="Tamura T."/>
        </authorList>
    </citation>
    <scope>NUCLEOTIDE SEQUENCE [LARGE SCALE GENOMIC DNA]</scope>
    <source>
        <strain evidence="7 8">NBRC 15454</strain>
    </source>
</reference>
<evidence type="ECO:0000313" key="8">
    <source>
        <dbReference type="Proteomes" id="UP000286746"/>
    </source>
</evidence>
<keyword evidence="2" id="KW-0210">Decarboxylase</keyword>
<dbReference type="PRINTS" id="PR01179">
    <property type="entry name" value="ODADCRBXLASE"/>
</dbReference>
<gene>
    <name evidence="7" type="ORF">GKJPGBOP_07453</name>
</gene>
<dbReference type="PANTHER" id="PTHR43727">
    <property type="entry name" value="DIAMINOPIMELATE DECARBOXYLASE"/>
    <property type="match status" value="1"/>
</dbReference>
<feature type="active site" description="Proton donor" evidence="4">
    <location>
        <position position="473"/>
    </location>
</feature>
<name>A0A401WEF3_STREY</name>
<feature type="compositionally biased region" description="Basic and acidic residues" evidence="5">
    <location>
        <begin position="360"/>
        <end position="413"/>
    </location>
</feature>
<evidence type="ECO:0000259" key="6">
    <source>
        <dbReference type="Pfam" id="PF02784"/>
    </source>
</evidence>
<dbReference type="Pfam" id="PF02784">
    <property type="entry name" value="Orn_Arg_deC_N"/>
    <property type="match status" value="1"/>
</dbReference>
<keyword evidence="3 4" id="KW-0663">Pyridoxal phosphate</keyword>
<dbReference type="Gene3D" id="2.40.37.10">
    <property type="entry name" value="Lyase, Ornithine Decarboxylase, Chain A, domain 1"/>
    <property type="match status" value="1"/>
</dbReference>
<protein>
    <submittedName>
        <fullName evidence="7">Diaminopimelate decarboxylase</fullName>
    </submittedName>
</protein>
<evidence type="ECO:0000256" key="1">
    <source>
        <dbReference type="ARBA" id="ARBA00001933"/>
    </source>
</evidence>
<comment type="caution">
    <text evidence="7">The sequence shown here is derived from an EMBL/GenBank/DDBJ whole genome shotgun (WGS) entry which is preliminary data.</text>
</comment>
<dbReference type="InterPro" id="IPR000183">
    <property type="entry name" value="Orn/DAP/Arg_de-COase"/>
</dbReference>
<keyword evidence="8" id="KW-1185">Reference proteome</keyword>
<dbReference type="SUPFAM" id="SSF51419">
    <property type="entry name" value="PLP-binding barrel"/>
    <property type="match status" value="1"/>
</dbReference>
<dbReference type="InterPro" id="IPR029066">
    <property type="entry name" value="PLP-binding_barrel"/>
</dbReference>
<dbReference type="InterPro" id="IPR009006">
    <property type="entry name" value="Ala_racemase/Decarboxylase_C"/>
</dbReference>
<evidence type="ECO:0000313" key="7">
    <source>
        <dbReference type="EMBL" id="GCD47660.1"/>
    </source>
</evidence>
<evidence type="ECO:0000256" key="4">
    <source>
        <dbReference type="PIRSR" id="PIRSR600183-50"/>
    </source>
</evidence>
<proteinExistence type="predicted"/>
<evidence type="ECO:0000256" key="3">
    <source>
        <dbReference type="ARBA" id="ARBA00022898"/>
    </source>
</evidence>